<protein>
    <recommendedName>
        <fullName evidence="2">protein-glutamate O-methyltransferase</fullName>
        <ecNumber evidence="2">2.1.1.80</ecNumber>
    </recommendedName>
</protein>
<evidence type="ECO:0000256" key="5">
    <source>
        <dbReference type="ARBA" id="ARBA00022691"/>
    </source>
</evidence>
<reference evidence="8 9" key="1">
    <citation type="submission" date="2020-06" db="EMBL/GenBank/DDBJ databases">
        <title>Draft genome of Uliginosibacterium sp. IMCC34675.</title>
        <authorList>
            <person name="Song J."/>
        </authorList>
    </citation>
    <scope>NUCLEOTIDE SEQUENCE [LARGE SCALE GENOMIC DNA]</scope>
    <source>
        <strain evidence="8 9">IMCC34675</strain>
    </source>
</reference>
<evidence type="ECO:0000256" key="3">
    <source>
        <dbReference type="ARBA" id="ARBA00022603"/>
    </source>
</evidence>
<evidence type="ECO:0000256" key="1">
    <source>
        <dbReference type="ARBA" id="ARBA00001541"/>
    </source>
</evidence>
<dbReference type="InterPro" id="IPR022641">
    <property type="entry name" value="CheR_N"/>
</dbReference>
<dbReference type="SMART" id="SM00138">
    <property type="entry name" value="MeTrc"/>
    <property type="match status" value="1"/>
</dbReference>
<feature type="domain" description="CheR-type methyltransferase" evidence="7">
    <location>
        <begin position="58"/>
        <end position="330"/>
    </location>
</feature>
<name>A0ABX2IMI8_9RHOO</name>
<feature type="region of interest" description="Disordered" evidence="6">
    <location>
        <begin position="22"/>
        <end position="41"/>
    </location>
</feature>
<evidence type="ECO:0000313" key="9">
    <source>
        <dbReference type="Proteomes" id="UP000778523"/>
    </source>
</evidence>
<dbReference type="InterPro" id="IPR029063">
    <property type="entry name" value="SAM-dependent_MTases_sf"/>
</dbReference>
<dbReference type="InterPro" id="IPR036804">
    <property type="entry name" value="CheR_N_sf"/>
</dbReference>
<dbReference type="Pfam" id="PF03705">
    <property type="entry name" value="CheR_N"/>
    <property type="match status" value="1"/>
</dbReference>
<dbReference type="PANTHER" id="PTHR24422:SF19">
    <property type="entry name" value="CHEMOTAXIS PROTEIN METHYLTRANSFERASE"/>
    <property type="match status" value="1"/>
</dbReference>
<feature type="compositionally biased region" description="Low complexity" evidence="6">
    <location>
        <begin position="22"/>
        <end position="33"/>
    </location>
</feature>
<comment type="caution">
    <text evidence="8">The sequence shown here is derived from an EMBL/GenBank/DDBJ whole genome shotgun (WGS) entry which is preliminary data.</text>
</comment>
<dbReference type="Gene3D" id="1.10.155.10">
    <property type="entry name" value="Chemotaxis receptor methyltransferase CheR, N-terminal domain"/>
    <property type="match status" value="1"/>
</dbReference>
<dbReference type="RefSeq" id="WP_170021771.1">
    <property type="nucleotide sequence ID" value="NZ_JABCSC020000002.1"/>
</dbReference>
<dbReference type="Gene3D" id="3.40.50.150">
    <property type="entry name" value="Vaccinia Virus protein VP39"/>
    <property type="match status" value="1"/>
</dbReference>
<comment type="catalytic activity">
    <reaction evidence="1">
        <text>L-glutamyl-[protein] + S-adenosyl-L-methionine = [protein]-L-glutamate 5-O-methyl ester + S-adenosyl-L-homocysteine</text>
        <dbReference type="Rhea" id="RHEA:24452"/>
        <dbReference type="Rhea" id="RHEA-COMP:10208"/>
        <dbReference type="Rhea" id="RHEA-COMP:10311"/>
        <dbReference type="ChEBI" id="CHEBI:29973"/>
        <dbReference type="ChEBI" id="CHEBI:57856"/>
        <dbReference type="ChEBI" id="CHEBI:59789"/>
        <dbReference type="ChEBI" id="CHEBI:82795"/>
        <dbReference type="EC" id="2.1.1.80"/>
    </reaction>
</comment>
<organism evidence="8 9">
    <name type="scientific">Uliginosibacterium aquaticum</name>
    <dbReference type="NCBI Taxonomy" id="2731212"/>
    <lineage>
        <taxon>Bacteria</taxon>
        <taxon>Pseudomonadati</taxon>
        <taxon>Pseudomonadota</taxon>
        <taxon>Betaproteobacteria</taxon>
        <taxon>Rhodocyclales</taxon>
        <taxon>Zoogloeaceae</taxon>
        <taxon>Uliginosibacterium</taxon>
    </lineage>
</organism>
<dbReference type="SUPFAM" id="SSF47757">
    <property type="entry name" value="Chemotaxis receptor methyltransferase CheR, N-terminal domain"/>
    <property type="match status" value="1"/>
</dbReference>
<dbReference type="Proteomes" id="UP000778523">
    <property type="component" value="Unassembled WGS sequence"/>
</dbReference>
<gene>
    <name evidence="8" type="ORF">HJ583_009970</name>
</gene>
<accession>A0ABX2IMI8</accession>
<dbReference type="InterPro" id="IPR050903">
    <property type="entry name" value="Bact_Chemotaxis_MeTrfase"/>
</dbReference>
<sequence>MIERNKPGASGLGGLASTTPARASVSAASRPSALPVGGGAAGAASRAQINDTLKRIDTGGREFEFTAQDFERVRSLIYKHAGISLSPVKQDMVYSRLARRLRVLNLKRFTEYLDHLERSGGPAEWEAFVNALTTNLTSFFREAHHFDLLAEQMRKSPDRRPFRIWCSAASTGEEPYSLAITACEVFGNNPPVEIIASDLDTNVLAHGQKGIYTADRVERLSRERVQRFFLRGTGEQDGHVRVRPELTRLITFRQINLLDPKWALREGFDAIFCRNVMIYFDKPTQYKILERFVGLLQPNGLMYAGHSENFIHAAKLFRSLGRTVYARADQAVSKP</sequence>
<dbReference type="PANTHER" id="PTHR24422">
    <property type="entry name" value="CHEMOTAXIS PROTEIN METHYLTRANSFERASE"/>
    <property type="match status" value="1"/>
</dbReference>
<evidence type="ECO:0000259" key="7">
    <source>
        <dbReference type="PROSITE" id="PS50123"/>
    </source>
</evidence>
<dbReference type="Pfam" id="PF01739">
    <property type="entry name" value="CheR"/>
    <property type="match status" value="1"/>
</dbReference>
<proteinExistence type="predicted"/>
<evidence type="ECO:0000256" key="6">
    <source>
        <dbReference type="SAM" id="MobiDB-lite"/>
    </source>
</evidence>
<keyword evidence="3" id="KW-0489">Methyltransferase</keyword>
<evidence type="ECO:0000313" key="8">
    <source>
        <dbReference type="EMBL" id="NSL55350.1"/>
    </source>
</evidence>
<dbReference type="InterPro" id="IPR022642">
    <property type="entry name" value="CheR_C"/>
</dbReference>
<evidence type="ECO:0000256" key="4">
    <source>
        <dbReference type="ARBA" id="ARBA00022679"/>
    </source>
</evidence>
<dbReference type="EC" id="2.1.1.80" evidence="2"/>
<keyword evidence="4" id="KW-0808">Transferase</keyword>
<dbReference type="PRINTS" id="PR00996">
    <property type="entry name" value="CHERMTFRASE"/>
</dbReference>
<dbReference type="SUPFAM" id="SSF53335">
    <property type="entry name" value="S-adenosyl-L-methionine-dependent methyltransferases"/>
    <property type="match status" value="1"/>
</dbReference>
<keyword evidence="5" id="KW-0949">S-adenosyl-L-methionine</keyword>
<evidence type="ECO:0000256" key="2">
    <source>
        <dbReference type="ARBA" id="ARBA00012534"/>
    </source>
</evidence>
<dbReference type="PROSITE" id="PS50123">
    <property type="entry name" value="CHER"/>
    <property type="match status" value="1"/>
</dbReference>
<dbReference type="EMBL" id="JABCSC020000002">
    <property type="protein sequence ID" value="NSL55350.1"/>
    <property type="molecule type" value="Genomic_DNA"/>
</dbReference>
<keyword evidence="9" id="KW-1185">Reference proteome</keyword>
<dbReference type="InterPro" id="IPR000780">
    <property type="entry name" value="CheR_MeTrfase"/>
</dbReference>